<dbReference type="PANTHER" id="PTHR36766:SF42">
    <property type="entry name" value="NB-ARC DOMAIN DISEASE RESISTANCE PROTEIN"/>
    <property type="match status" value="1"/>
</dbReference>
<dbReference type="Proteomes" id="UP000030748">
    <property type="component" value="Unassembled WGS sequence"/>
</dbReference>
<dbReference type="InterPro" id="IPR032675">
    <property type="entry name" value="LRR_dom_sf"/>
</dbReference>
<gene>
    <name evidence="2" type="ORF">MIMGU_mgv1a019535mg</name>
</gene>
<reference evidence="2 3" key="1">
    <citation type="journal article" date="2013" name="Proc. Natl. Acad. Sci. U.S.A.">
        <title>Fine-scale variation in meiotic recombination in Mimulus inferred from population shotgun sequencing.</title>
        <authorList>
            <person name="Hellsten U."/>
            <person name="Wright K.M."/>
            <person name="Jenkins J."/>
            <person name="Shu S."/>
            <person name="Yuan Y."/>
            <person name="Wessler S.R."/>
            <person name="Schmutz J."/>
            <person name="Willis J.H."/>
            <person name="Rokhsar D.S."/>
        </authorList>
    </citation>
    <scope>NUCLEOTIDE SEQUENCE [LARGE SCALE GENOMIC DNA]</scope>
    <source>
        <strain evidence="3">cv. DUN x IM62</strain>
    </source>
</reference>
<organism evidence="2 3">
    <name type="scientific">Erythranthe guttata</name>
    <name type="common">Yellow monkey flower</name>
    <name type="synonym">Mimulus guttatus</name>
    <dbReference type="NCBI Taxonomy" id="4155"/>
    <lineage>
        <taxon>Eukaryota</taxon>
        <taxon>Viridiplantae</taxon>
        <taxon>Streptophyta</taxon>
        <taxon>Embryophyta</taxon>
        <taxon>Tracheophyta</taxon>
        <taxon>Spermatophyta</taxon>
        <taxon>Magnoliopsida</taxon>
        <taxon>eudicotyledons</taxon>
        <taxon>Gunneridae</taxon>
        <taxon>Pentapetalae</taxon>
        <taxon>asterids</taxon>
        <taxon>lamiids</taxon>
        <taxon>Lamiales</taxon>
        <taxon>Phrymaceae</taxon>
        <taxon>Erythranthe</taxon>
    </lineage>
</organism>
<dbReference type="EMBL" id="KI630593">
    <property type="protein sequence ID" value="EYU35866.1"/>
    <property type="molecule type" value="Genomic_DNA"/>
</dbReference>
<accession>A0A022R6J8</accession>
<evidence type="ECO:0008006" key="4">
    <source>
        <dbReference type="Google" id="ProtNLM"/>
    </source>
</evidence>
<keyword evidence="3" id="KW-1185">Reference proteome</keyword>
<dbReference type="GO" id="GO:0006952">
    <property type="term" value="P:defense response"/>
    <property type="evidence" value="ECO:0007669"/>
    <property type="project" value="UniProtKB-KW"/>
</dbReference>
<keyword evidence="1" id="KW-0611">Plant defense</keyword>
<feature type="non-terminal residue" evidence="2">
    <location>
        <position position="124"/>
    </location>
</feature>
<dbReference type="PANTHER" id="PTHR36766">
    <property type="entry name" value="PLANT BROAD-SPECTRUM MILDEW RESISTANCE PROTEIN RPW8"/>
    <property type="match status" value="1"/>
</dbReference>
<protein>
    <recommendedName>
        <fullName evidence="4">NB-ARC domain-containing protein</fullName>
    </recommendedName>
</protein>
<evidence type="ECO:0000313" key="3">
    <source>
        <dbReference type="Proteomes" id="UP000030748"/>
    </source>
</evidence>
<evidence type="ECO:0000256" key="1">
    <source>
        <dbReference type="ARBA" id="ARBA00022821"/>
    </source>
</evidence>
<proteinExistence type="predicted"/>
<dbReference type="AlphaFoldDB" id="A0A022R6J8"/>
<dbReference type="SUPFAM" id="SSF52058">
    <property type="entry name" value="L domain-like"/>
    <property type="match status" value="1"/>
</dbReference>
<evidence type="ECO:0000313" key="2">
    <source>
        <dbReference type="EMBL" id="EYU35866.1"/>
    </source>
</evidence>
<name>A0A022R6J8_ERYGU</name>
<dbReference type="Gene3D" id="3.80.10.10">
    <property type="entry name" value="Ribonuclease Inhibitor"/>
    <property type="match status" value="1"/>
</dbReference>
<sequence>MIGEIGLIIGVDEEMKKLSSTLTTIQESEIWELPLDELRIFGCREVVELLEGIKYLGCLKAVVLFDLPKMECVPKALRRLSSSLRILDLYRLPQLSSLPERFGDLTSLVTLSVFECPKLHHFQI</sequence>